<reference evidence="1 2" key="1">
    <citation type="journal article" date="2013" name="Curr. Biol.">
        <title>The Genome of the Foraminiferan Reticulomyxa filosa.</title>
        <authorList>
            <person name="Glockner G."/>
            <person name="Hulsmann N."/>
            <person name="Schleicher M."/>
            <person name="Noegel A.A."/>
            <person name="Eichinger L."/>
            <person name="Gallinger C."/>
            <person name="Pawlowski J."/>
            <person name="Sierra R."/>
            <person name="Euteneuer U."/>
            <person name="Pillet L."/>
            <person name="Moustafa A."/>
            <person name="Platzer M."/>
            <person name="Groth M."/>
            <person name="Szafranski K."/>
            <person name="Schliwa M."/>
        </authorList>
    </citation>
    <scope>NUCLEOTIDE SEQUENCE [LARGE SCALE GENOMIC DNA]</scope>
</reference>
<sequence length="110" mass="12821">MKKSSPNPNGNEVQMLLHKTWYLLNDLFPYMDNNNMYALLKDYGLVCSYGQIMNKRQYKQGVPSKKESLDMWSEYESKLEMESKPKSEDGVISTMIGRANEVWAKIDIDE</sequence>
<name>X6MGI3_RETFI</name>
<evidence type="ECO:0000313" key="1">
    <source>
        <dbReference type="EMBL" id="ETO12160.1"/>
    </source>
</evidence>
<accession>X6MGI3</accession>
<organism evidence="1 2">
    <name type="scientific">Reticulomyxa filosa</name>
    <dbReference type="NCBI Taxonomy" id="46433"/>
    <lineage>
        <taxon>Eukaryota</taxon>
        <taxon>Sar</taxon>
        <taxon>Rhizaria</taxon>
        <taxon>Retaria</taxon>
        <taxon>Foraminifera</taxon>
        <taxon>Monothalamids</taxon>
        <taxon>Reticulomyxidae</taxon>
        <taxon>Reticulomyxa</taxon>
    </lineage>
</organism>
<evidence type="ECO:0000313" key="2">
    <source>
        <dbReference type="Proteomes" id="UP000023152"/>
    </source>
</evidence>
<proteinExistence type="predicted"/>
<protein>
    <submittedName>
        <fullName evidence="1">Uncharacterized protein</fullName>
    </submittedName>
</protein>
<keyword evidence="2" id="KW-1185">Reference proteome</keyword>
<dbReference type="EMBL" id="ASPP01021670">
    <property type="protein sequence ID" value="ETO12160.1"/>
    <property type="molecule type" value="Genomic_DNA"/>
</dbReference>
<gene>
    <name evidence="1" type="ORF">RFI_25216</name>
</gene>
<dbReference type="AlphaFoldDB" id="X6MGI3"/>
<comment type="caution">
    <text evidence="1">The sequence shown here is derived from an EMBL/GenBank/DDBJ whole genome shotgun (WGS) entry which is preliminary data.</text>
</comment>
<dbReference type="Proteomes" id="UP000023152">
    <property type="component" value="Unassembled WGS sequence"/>
</dbReference>